<comment type="caution">
    <text evidence="1">The sequence shown here is derived from an EMBL/GenBank/DDBJ whole genome shotgun (WGS) entry which is preliminary data.</text>
</comment>
<name>A0A062TPY7_9PROT</name>
<dbReference type="Proteomes" id="UP000249123">
    <property type="component" value="Unassembled WGS sequence"/>
</dbReference>
<evidence type="ECO:0000313" key="2">
    <source>
        <dbReference type="Proteomes" id="UP000249123"/>
    </source>
</evidence>
<reference evidence="1 2" key="1">
    <citation type="submission" date="2013-04" db="EMBL/GenBank/DDBJ databases">
        <title>Hyphomonas sp. T24B3 Genome Sequencing.</title>
        <authorList>
            <person name="Lai Q."/>
            <person name="Shao Z."/>
        </authorList>
    </citation>
    <scope>NUCLEOTIDE SEQUENCE [LARGE SCALE GENOMIC DNA]</scope>
    <source>
        <strain evidence="1 2">T24B3</strain>
    </source>
</reference>
<organism evidence="1 2">
    <name type="scientific">Hyphomonas pacifica</name>
    <dbReference type="NCBI Taxonomy" id="1280941"/>
    <lineage>
        <taxon>Bacteria</taxon>
        <taxon>Pseudomonadati</taxon>
        <taxon>Pseudomonadota</taxon>
        <taxon>Alphaproteobacteria</taxon>
        <taxon>Hyphomonadales</taxon>
        <taxon>Hyphomonadaceae</taxon>
        <taxon>Hyphomonas</taxon>
    </lineage>
</organism>
<protein>
    <submittedName>
        <fullName evidence="1">Uncharacterized protein</fullName>
    </submittedName>
</protein>
<accession>A0A062TPY7</accession>
<keyword evidence="2" id="KW-1185">Reference proteome</keyword>
<sequence length="131" mass="13875">MPTTYLTGHILFAVPAPIFEFNIIKADTETIGANLTHTAIIIKVNIAIANAPCSTIDLSTACLDRVSTQLPLLMSRLAPLIQAVAATMATAMAAILVINLDHETCISAKMGFDLGKAIPNRIGHCRGDCES</sequence>
<gene>
    <name evidence="1" type="ORF">HY3_11895</name>
</gene>
<proteinExistence type="predicted"/>
<dbReference type="EMBL" id="AWFB01000016">
    <property type="protein sequence ID" value="RAN33865.1"/>
    <property type="molecule type" value="Genomic_DNA"/>
</dbReference>
<dbReference type="STRING" id="1280941.HY2_15640"/>
<evidence type="ECO:0000313" key="1">
    <source>
        <dbReference type="EMBL" id="RAN33865.1"/>
    </source>
</evidence>
<dbReference type="AlphaFoldDB" id="A0A062TPY7"/>